<dbReference type="InterPro" id="IPR051542">
    <property type="entry name" value="Hydrogenase_cytochrome"/>
</dbReference>
<evidence type="ECO:0000259" key="13">
    <source>
        <dbReference type="Pfam" id="PF01292"/>
    </source>
</evidence>
<keyword evidence="10" id="KW-0408">Iron</keyword>
<evidence type="ECO:0000256" key="6">
    <source>
        <dbReference type="ARBA" id="ARBA00022692"/>
    </source>
</evidence>
<dbReference type="GO" id="GO:0005886">
    <property type="term" value="C:plasma membrane"/>
    <property type="evidence" value="ECO:0007669"/>
    <property type="project" value="UniProtKB-SubCell"/>
</dbReference>
<evidence type="ECO:0000256" key="10">
    <source>
        <dbReference type="ARBA" id="ARBA00023004"/>
    </source>
</evidence>
<dbReference type="PANTHER" id="PTHR30485">
    <property type="entry name" value="NI/FE-HYDROGENASE 1 B-TYPE CYTOCHROME SUBUNIT"/>
    <property type="match status" value="1"/>
</dbReference>
<evidence type="ECO:0000313" key="14">
    <source>
        <dbReference type="EMBL" id="EFK95706.1"/>
    </source>
</evidence>
<reference evidence="14" key="1">
    <citation type="submission" date="2010-07" db="EMBL/GenBank/DDBJ databases">
        <authorList>
            <consortium name="CONSOLIDER consortium CSD2007-00005"/>
            <person name="Guazzaroni M.-E."/>
            <person name="Richter M."/>
            <person name="Garcia-Salamanca A."/>
            <person name="Yarza P."/>
            <person name="Ferrer M."/>
        </authorList>
    </citation>
    <scope>NUCLEOTIDE SEQUENCE</scope>
</reference>
<keyword evidence="9 12" id="KW-1133">Transmembrane helix</keyword>
<dbReference type="GO" id="GO:0020037">
    <property type="term" value="F:heme binding"/>
    <property type="evidence" value="ECO:0007669"/>
    <property type="project" value="TreeGrafter"/>
</dbReference>
<feature type="transmembrane region" description="Helical" evidence="12">
    <location>
        <begin position="189"/>
        <end position="206"/>
    </location>
</feature>
<evidence type="ECO:0000256" key="1">
    <source>
        <dbReference type="ARBA" id="ARBA00004651"/>
    </source>
</evidence>
<dbReference type="GO" id="GO:0022904">
    <property type="term" value="P:respiratory electron transport chain"/>
    <property type="evidence" value="ECO:0007669"/>
    <property type="project" value="InterPro"/>
</dbReference>
<dbReference type="PRINTS" id="PR00161">
    <property type="entry name" value="NIHGNASECYTB"/>
</dbReference>
<keyword evidence="7" id="KW-0479">Metal-binding</keyword>
<sequence length="230" mass="26726">MSIDGRDLKFPAYVWEAPVRVWHWVMALAMVVLCVTGYFIGAPLPSVPGEASENFLMGYIRFAHFSAAYVFTVMLLMRTYWAFVGNKHSREMYLVPLFMLQPSWWRSFFRVLGHYLFIRRQNDWHHGHNQLAMAAMFGMYLLGSVFMIVTGFALYGEGLGMQSWAYSLFSSWVIPLFGQSQDVHTYHHLGMWYLVWFTIVHLYFVVREDITSGLTVVSSMISGWRDVKNG</sequence>
<reference evidence="14" key="2">
    <citation type="journal article" date="2011" name="Microb. Ecol.">
        <title>Taxonomic and Functional Metagenomic Profiling of the Microbial Community in the Anoxic Sediment of a Sub-saline Shallow Lake (Laguna de Carrizo, Central Spain).</title>
        <authorList>
            <person name="Ferrer M."/>
            <person name="Guazzaroni M.E."/>
            <person name="Richter M."/>
            <person name="Garcia-Salamanca A."/>
            <person name="Yarza P."/>
            <person name="Suarez-Suarez A."/>
            <person name="Solano J."/>
            <person name="Alcaide M."/>
            <person name="van Dillewijn P."/>
            <person name="Molina-Henares M.A."/>
            <person name="Lopez-Cortes N."/>
            <person name="Al-Ramahi Y."/>
            <person name="Guerrero C."/>
            <person name="Acosta A."/>
            <person name="de Eugenio L.I."/>
            <person name="Martinez V."/>
            <person name="Marques S."/>
            <person name="Rojo F."/>
            <person name="Santero E."/>
            <person name="Genilloud O."/>
            <person name="Perez-Perez J."/>
            <person name="Rossello-Mora R."/>
            <person name="Ramos J.L."/>
        </authorList>
    </citation>
    <scope>NUCLEOTIDE SEQUENCE</scope>
</reference>
<protein>
    <submittedName>
        <fullName evidence="14">Ni/Fe-hydrogenase B-type cytochrome subunit</fullName>
    </submittedName>
</protein>
<evidence type="ECO:0000256" key="2">
    <source>
        <dbReference type="ARBA" id="ARBA00008622"/>
    </source>
</evidence>
<organism evidence="14">
    <name type="scientific">sediment metagenome</name>
    <dbReference type="NCBI Taxonomy" id="749907"/>
    <lineage>
        <taxon>unclassified sequences</taxon>
        <taxon>metagenomes</taxon>
        <taxon>ecological metagenomes</taxon>
    </lineage>
</organism>
<evidence type="ECO:0000256" key="12">
    <source>
        <dbReference type="SAM" id="Phobius"/>
    </source>
</evidence>
<evidence type="ECO:0000256" key="5">
    <source>
        <dbReference type="ARBA" id="ARBA00022617"/>
    </source>
</evidence>
<evidence type="ECO:0000256" key="7">
    <source>
        <dbReference type="ARBA" id="ARBA00022723"/>
    </source>
</evidence>
<feature type="transmembrane region" description="Helical" evidence="12">
    <location>
        <begin position="21"/>
        <end position="41"/>
    </location>
</feature>
<proteinExistence type="inferred from homology"/>
<evidence type="ECO:0000256" key="9">
    <source>
        <dbReference type="ARBA" id="ARBA00022989"/>
    </source>
</evidence>
<dbReference type="GO" id="GO:0009055">
    <property type="term" value="F:electron transfer activity"/>
    <property type="evidence" value="ECO:0007669"/>
    <property type="project" value="InterPro"/>
</dbReference>
<dbReference type="SUPFAM" id="SSF81342">
    <property type="entry name" value="Transmembrane di-heme cytochromes"/>
    <property type="match status" value="1"/>
</dbReference>
<dbReference type="Pfam" id="PF01292">
    <property type="entry name" value="Ni_hydr_CYTB"/>
    <property type="match status" value="1"/>
</dbReference>
<name>D9PL58_9ZZZZ</name>
<keyword evidence="4" id="KW-1003">Cell membrane</keyword>
<comment type="similarity">
    <text evidence="2">Belongs to the HupC/HyaC/HydC family.</text>
</comment>
<comment type="caution">
    <text evidence="14">The sequence shown here is derived from an EMBL/GenBank/DDBJ whole genome shotgun (WGS) entry which is preliminary data.</text>
</comment>
<gene>
    <name evidence="14" type="ORF">LDC_2281</name>
</gene>
<dbReference type="FunFam" id="1.20.950.20:FF:000003">
    <property type="entry name" value="Ni/Fe-hydrogenase 1 b-type cytochrome subunit"/>
    <property type="match status" value="1"/>
</dbReference>
<evidence type="ECO:0000256" key="8">
    <source>
        <dbReference type="ARBA" id="ARBA00022982"/>
    </source>
</evidence>
<feature type="domain" description="Cytochrome b561 bacterial/Ni-hydrogenase" evidence="13">
    <location>
        <begin position="14"/>
        <end position="223"/>
    </location>
</feature>
<dbReference type="PROSITE" id="PS00882">
    <property type="entry name" value="NI_HGENASE_CYTB_1"/>
    <property type="match status" value="1"/>
</dbReference>
<keyword evidence="6 12" id="KW-0812">Transmembrane</keyword>
<dbReference type="EMBL" id="ADZX01000688">
    <property type="protein sequence ID" value="EFK95706.1"/>
    <property type="molecule type" value="Genomic_DNA"/>
</dbReference>
<dbReference type="Gene3D" id="1.20.950.20">
    <property type="entry name" value="Transmembrane di-heme cytochromes, Chain C"/>
    <property type="match status" value="1"/>
</dbReference>
<feature type="transmembrane region" description="Helical" evidence="12">
    <location>
        <begin position="62"/>
        <end position="83"/>
    </location>
</feature>
<dbReference type="InterPro" id="IPR016174">
    <property type="entry name" value="Di-haem_cyt_TM"/>
</dbReference>
<dbReference type="InterPro" id="IPR011577">
    <property type="entry name" value="Cyt_b561_bac/Ni-Hgenase"/>
</dbReference>
<evidence type="ECO:0000256" key="4">
    <source>
        <dbReference type="ARBA" id="ARBA00022475"/>
    </source>
</evidence>
<feature type="transmembrane region" description="Helical" evidence="12">
    <location>
        <begin position="131"/>
        <end position="155"/>
    </location>
</feature>
<evidence type="ECO:0000256" key="3">
    <source>
        <dbReference type="ARBA" id="ARBA00022448"/>
    </source>
</evidence>
<keyword evidence="3" id="KW-0813">Transport</keyword>
<dbReference type="PROSITE" id="PS00883">
    <property type="entry name" value="NI_HGENASE_CYTB_2"/>
    <property type="match status" value="1"/>
</dbReference>
<keyword evidence="11 12" id="KW-0472">Membrane</keyword>
<dbReference type="AlphaFoldDB" id="D9PL58"/>
<dbReference type="GO" id="GO:0005506">
    <property type="term" value="F:iron ion binding"/>
    <property type="evidence" value="ECO:0007669"/>
    <property type="project" value="InterPro"/>
</dbReference>
<keyword evidence="8" id="KW-0249">Electron transport</keyword>
<accession>D9PL58</accession>
<dbReference type="NCBIfam" id="TIGR02125">
    <property type="entry name" value="CytB-hydogenase"/>
    <property type="match status" value="1"/>
</dbReference>
<dbReference type="InterPro" id="IPR000516">
    <property type="entry name" value="Ni-dep_Hydgase_cyt-B"/>
</dbReference>
<evidence type="ECO:0000256" key="11">
    <source>
        <dbReference type="ARBA" id="ARBA00023136"/>
    </source>
</evidence>
<dbReference type="PANTHER" id="PTHR30485:SF0">
    <property type="entry name" value="NI_FE-HYDROGENASE 1 B-TYPE CYTOCHROME SUBUNIT-RELATED"/>
    <property type="match status" value="1"/>
</dbReference>
<keyword evidence="5" id="KW-0349">Heme</keyword>
<comment type="subcellular location">
    <subcellularLocation>
        <location evidence="1">Cell membrane</location>
        <topology evidence="1">Multi-pass membrane protein</topology>
    </subcellularLocation>
</comment>